<protein>
    <recommendedName>
        <fullName evidence="3">DUF2877 domain-containing protein</fullName>
    </recommendedName>
</protein>
<organism evidence="1 2">
    <name type="scientific">Acidaminobacter hydrogenoformans DSM 2784</name>
    <dbReference type="NCBI Taxonomy" id="1120920"/>
    <lineage>
        <taxon>Bacteria</taxon>
        <taxon>Bacillati</taxon>
        <taxon>Bacillota</taxon>
        <taxon>Clostridia</taxon>
        <taxon>Peptostreptococcales</taxon>
        <taxon>Acidaminobacteraceae</taxon>
        <taxon>Acidaminobacter</taxon>
    </lineage>
</organism>
<sequence>MLTCHEIQNVCVVVNMKVLRVSEDCLSFFADGSGEKHGEIHAVFDRAINVRFQDGTLMTLVSSALDLAPMTCQVSMASFKQSGWTQGTSVVVEAERLSIGSDCLDFKKALIWAAELKSADLPEILPRSLMHQRLEQFITVLLDKGKPEGLLPYLCRTSCVPHPKNCMRDGAANPYVTFIQGRLDQFVLAYRDGSESGDAKVMTAFSRIVGFGPGLTPATDDFVAGFMAASLWAPYGKFMERRLLVQRNQKLAVLARDKTTFVSESMLAHAAHGRIAQKYRSLLELLCYGFQGNLETATLKALDHGDTSGTDFLTGAAVALIMSLDQ</sequence>
<evidence type="ECO:0008006" key="3">
    <source>
        <dbReference type="Google" id="ProtNLM"/>
    </source>
</evidence>
<dbReference type="STRING" id="1120920.SAMN03080599_01186"/>
<accession>A0A1G5RW44</accession>
<evidence type="ECO:0000313" key="2">
    <source>
        <dbReference type="Proteomes" id="UP000199208"/>
    </source>
</evidence>
<evidence type="ECO:0000313" key="1">
    <source>
        <dbReference type="EMBL" id="SCZ78273.1"/>
    </source>
</evidence>
<dbReference type="AlphaFoldDB" id="A0A1G5RW44"/>
<reference evidence="1 2" key="1">
    <citation type="submission" date="2016-10" db="EMBL/GenBank/DDBJ databases">
        <authorList>
            <person name="de Groot N.N."/>
        </authorList>
    </citation>
    <scope>NUCLEOTIDE SEQUENCE [LARGE SCALE GENOMIC DNA]</scope>
    <source>
        <strain evidence="1 2">DSM 2784</strain>
    </source>
</reference>
<gene>
    <name evidence="1" type="ORF">SAMN03080599_01186</name>
</gene>
<dbReference type="InterPro" id="IPR021530">
    <property type="entry name" value="AllH-like"/>
</dbReference>
<dbReference type="Pfam" id="PF11392">
    <property type="entry name" value="AllH"/>
    <property type="match status" value="1"/>
</dbReference>
<proteinExistence type="predicted"/>
<name>A0A1G5RW44_9FIRM</name>
<keyword evidence="2" id="KW-1185">Reference proteome</keyword>
<dbReference type="EMBL" id="FMWL01000004">
    <property type="protein sequence ID" value="SCZ78273.1"/>
    <property type="molecule type" value="Genomic_DNA"/>
</dbReference>
<dbReference type="Proteomes" id="UP000199208">
    <property type="component" value="Unassembled WGS sequence"/>
</dbReference>